<name>A0A523QIC6_UNCAE</name>
<proteinExistence type="predicted"/>
<evidence type="ECO:0000256" key="1">
    <source>
        <dbReference type="ARBA" id="ARBA00022884"/>
    </source>
</evidence>
<dbReference type="InterPro" id="IPR027408">
    <property type="entry name" value="PNPase/RNase_PH_dom_sf"/>
</dbReference>
<evidence type="ECO:0000313" key="3">
    <source>
        <dbReference type="EMBL" id="TES85330.1"/>
    </source>
</evidence>
<dbReference type="Gene3D" id="3.30.230.70">
    <property type="entry name" value="GHMP Kinase, N-terminal domain"/>
    <property type="match status" value="1"/>
</dbReference>
<protein>
    <submittedName>
        <fullName evidence="3">Polyribonucleotide nucleotidyltransferase</fullName>
    </submittedName>
</protein>
<keyword evidence="1" id="KW-0694">RNA-binding</keyword>
<dbReference type="GO" id="GO:0006402">
    <property type="term" value="P:mRNA catabolic process"/>
    <property type="evidence" value="ECO:0007669"/>
    <property type="project" value="InterPro"/>
</dbReference>
<accession>A0A523QIC6</accession>
<reference evidence="3 4" key="1">
    <citation type="submission" date="2019-03" db="EMBL/GenBank/DDBJ databases">
        <title>Metabolic potential of uncultured bacteria and archaea associated with petroleum seepage in deep-sea sediments.</title>
        <authorList>
            <person name="Dong X."/>
            <person name="Hubert C."/>
        </authorList>
    </citation>
    <scope>NUCLEOTIDE SEQUENCE [LARGE SCALE GENOMIC DNA]</scope>
    <source>
        <strain evidence="3">E44_bin92</strain>
    </source>
</reference>
<organism evidence="3 4">
    <name type="scientific">Aerophobetes bacterium</name>
    <dbReference type="NCBI Taxonomy" id="2030807"/>
    <lineage>
        <taxon>Bacteria</taxon>
        <taxon>Candidatus Aerophobota</taxon>
    </lineage>
</organism>
<dbReference type="GO" id="GO:0004654">
    <property type="term" value="F:polyribonucleotide nucleotidyltransferase activity"/>
    <property type="evidence" value="ECO:0007669"/>
    <property type="project" value="InterPro"/>
</dbReference>
<feature type="domain" description="Exoribonuclease phosphorolytic" evidence="2">
    <location>
        <begin position="11"/>
        <end position="141"/>
    </location>
</feature>
<comment type="caution">
    <text evidence="3">The sequence shown here is derived from an EMBL/GenBank/DDBJ whole genome shotgun (WGS) entry which is preliminary data.</text>
</comment>
<dbReference type="InterPro" id="IPR001247">
    <property type="entry name" value="ExoRNase_PH_dom1"/>
</dbReference>
<dbReference type="SUPFAM" id="SSF54211">
    <property type="entry name" value="Ribosomal protein S5 domain 2-like"/>
    <property type="match status" value="1"/>
</dbReference>
<dbReference type="GO" id="GO:0003723">
    <property type="term" value="F:RNA binding"/>
    <property type="evidence" value="ECO:0007669"/>
    <property type="project" value="UniProtKB-KW"/>
</dbReference>
<dbReference type="PANTHER" id="PTHR11252:SF0">
    <property type="entry name" value="POLYRIBONUCLEOTIDE NUCLEOTIDYLTRANSFERASE 1, MITOCHONDRIAL"/>
    <property type="match status" value="1"/>
</dbReference>
<dbReference type="GO" id="GO:0000175">
    <property type="term" value="F:3'-5'-RNA exonuclease activity"/>
    <property type="evidence" value="ECO:0007669"/>
    <property type="project" value="TreeGrafter"/>
</dbReference>
<dbReference type="InterPro" id="IPR012162">
    <property type="entry name" value="PNPase"/>
</dbReference>
<dbReference type="PANTHER" id="PTHR11252">
    <property type="entry name" value="POLYRIBONUCLEOTIDE NUCLEOTIDYLTRANSFERASE"/>
    <property type="match status" value="1"/>
</dbReference>
<feature type="non-terminal residue" evidence="3">
    <location>
        <position position="146"/>
    </location>
</feature>
<dbReference type="EMBL" id="SOKU01000229">
    <property type="protein sequence ID" value="TES85330.1"/>
    <property type="molecule type" value="Genomic_DNA"/>
</dbReference>
<dbReference type="AlphaFoldDB" id="A0A523QIC6"/>
<evidence type="ECO:0000313" key="4">
    <source>
        <dbReference type="Proteomes" id="UP000320781"/>
    </source>
</evidence>
<dbReference type="InterPro" id="IPR020568">
    <property type="entry name" value="Ribosomal_Su5_D2-typ_SF"/>
</dbReference>
<dbReference type="Pfam" id="PF01138">
    <property type="entry name" value="RNase_PH"/>
    <property type="match status" value="1"/>
</dbReference>
<dbReference type="GO" id="GO:0005829">
    <property type="term" value="C:cytosol"/>
    <property type="evidence" value="ECO:0007669"/>
    <property type="project" value="TreeGrafter"/>
</dbReference>
<gene>
    <name evidence="3" type="ORF">E3J95_04675</name>
</gene>
<evidence type="ECO:0000259" key="2">
    <source>
        <dbReference type="Pfam" id="PF01138"/>
    </source>
</evidence>
<keyword evidence="3" id="KW-0808">Transferase</keyword>
<sequence length="146" mass="15704">MVKIEKEIGAKALTLESGRVARRSDGAVLVQYGETIVLVTAVISSTTREEIDFVPLVVDYRERAYAAGKIPGGFFKREGRPSDGEILASRLIDRSIRPLLPRELRNEVQIIATVMSASESSQPPALAIIGASSALAISGFPHTEAI</sequence>
<dbReference type="Proteomes" id="UP000320781">
    <property type="component" value="Unassembled WGS sequence"/>
</dbReference>